<protein>
    <submittedName>
        <fullName evidence="2">Lipoprotein signal peptidase</fullName>
    </submittedName>
</protein>
<keyword evidence="1" id="KW-0472">Membrane</keyword>
<name>A0A852TGL7_9BACI</name>
<keyword evidence="1" id="KW-1133">Transmembrane helix</keyword>
<organism evidence="2 3">
    <name type="scientific">Neobacillus niacini</name>
    <dbReference type="NCBI Taxonomy" id="86668"/>
    <lineage>
        <taxon>Bacteria</taxon>
        <taxon>Bacillati</taxon>
        <taxon>Bacillota</taxon>
        <taxon>Bacilli</taxon>
        <taxon>Bacillales</taxon>
        <taxon>Bacillaceae</taxon>
        <taxon>Neobacillus</taxon>
    </lineage>
</organism>
<evidence type="ECO:0000313" key="3">
    <source>
        <dbReference type="Proteomes" id="UP000548423"/>
    </source>
</evidence>
<reference evidence="3" key="2">
    <citation type="submission" date="2020-08" db="EMBL/GenBank/DDBJ databases">
        <title>The Agave Microbiome: Exploring the role of microbial communities in plant adaptations to desert environments.</title>
        <authorList>
            <person name="Partida-Martinez L.P."/>
        </authorList>
    </citation>
    <scope>NUCLEOTIDE SEQUENCE [LARGE SCALE GENOMIC DNA]</scope>
    <source>
        <strain evidence="3">AT2.8</strain>
    </source>
</reference>
<feature type="transmembrane region" description="Helical" evidence="1">
    <location>
        <begin position="31"/>
        <end position="52"/>
    </location>
</feature>
<accession>A0A852TGL7</accession>
<reference evidence="3" key="1">
    <citation type="submission" date="2020-07" db="EMBL/GenBank/DDBJ databases">
        <authorList>
            <person name="Partida-Martinez L."/>
            <person name="Huntemann M."/>
            <person name="Clum A."/>
            <person name="Wang J."/>
            <person name="Palaniappan K."/>
            <person name="Ritter S."/>
            <person name="Chen I.-M."/>
            <person name="Stamatis D."/>
            <person name="Reddy T."/>
            <person name="O'Malley R."/>
            <person name="Daum C."/>
            <person name="Shapiro N."/>
            <person name="Ivanova N."/>
            <person name="Kyrpides N."/>
            <person name="Woyke T."/>
        </authorList>
    </citation>
    <scope>NUCLEOTIDE SEQUENCE [LARGE SCALE GENOMIC DNA]</scope>
    <source>
        <strain evidence="3">AT2.8</strain>
    </source>
</reference>
<keyword evidence="2" id="KW-0449">Lipoprotein</keyword>
<dbReference type="AlphaFoldDB" id="A0A852TGL7"/>
<sequence>MAGDEHVLDWIHIVLAILWIWIFLKNKRKRRLNYIHFMLLLFAVGLLFQSILKWT</sequence>
<feature type="transmembrane region" description="Helical" evidence="1">
    <location>
        <begin position="6"/>
        <end position="24"/>
    </location>
</feature>
<proteinExistence type="predicted"/>
<evidence type="ECO:0000313" key="2">
    <source>
        <dbReference type="EMBL" id="NYE07351.1"/>
    </source>
</evidence>
<keyword evidence="1" id="KW-0812">Transmembrane</keyword>
<evidence type="ECO:0000256" key="1">
    <source>
        <dbReference type="SAM" id="Phobius"/>
    </source>
</evidence>
<comment type="caution">
    <text evidence="2">The sequence shown here is derived from an EMBL/GenBank/DDBJ whole genome shotgun (WGS) entry which is preliminary data.</text>
</comment>
<dbReference type="EMBL" id="JACCBX010000009">
    <property type="protein sequence ID" value="NYE07351.1"/>
    <property type="molecule type" value="Genomic_DNA"/>
</dbReference>
<dbReference type="Proteomes" id="UP000548423">
    <property type="component" value="Unassembled WGS sequence"/>
</dbReference>
<gene>
    <name evidence="2" type="ORF">F4694_004162</name>
</gene>